<keyword evidence="2" id="KW-1185">Reference proteome</keyword>
<reference evidence="1 2" key="1">
    <citation type="journal article" date="2012" name="J. Bacteriol.">
        <title>Twenty-one genome sequences from Pseudomonas species and 19 genome sequences from diverse bacteria isolated from the rhizosphere and endosphere of Populus deltoides.</title>
        <authorList>
            <person name="Brown S.D."/>
            <person name="Utturkar S.M."/>
            <person name="Klingeman D.M."/>
            <person name="Johnson C.M."/>
            <person name="Martin S.L."/>
            <person name="Land M.L."/>
            <person name="Lu T.Y."/>
            <person name="Schadt C.W."/>
            <person name="Doktycz M.J."/>
            <person name="Pelletier D.A."/>
        </authorList>
    </citation>
    <scope>NUCLEOTIDE SEQUENCE [LARGE SCALE GENOMIC DNA]</scope>
    <source>
        <strain evidence="1 2">CF314</strain>
    </source>
</reference>
<proteinExistence type="predicted"/>
<dbReference type="EMBL" id="AKJY01000088">
    <property type="protein sequence ID" value="EJL68705.1"/>
    <property type="molecule type" value="Genomic_DNA"/>
</dbReference>
<dbReference type="Pfam" id="PF11747">
    <property type="entry name" value="RebB"/>
    <property type="match status" value="1"/>
</dbReference>
<protein>
    <submittedName>
        <fullName evidence="1">Killing trait</fullName>
    </submittedName>
</protein>
<gene>
    <name evidence="1" type="ORF">PMI13_03531</name>
</gene>
<evidence type="ECO:0000313" key="2">
    <source>
        <dbReference type="Proteomes" id="UP000007509"/>
    </source>
</evidence>
<dbReference type="AlphaFoldDB" id="J2JLE4"/>
<accession>J2JLE4</accession>
<organism evidence="1 2">
    <name type="scientific">Chryseobacterium populi</name>
    <dbReference type="NCBI Taxonomy" id="1144316"/>
    <lineage>
        <taxon>Bacteria</taxon>
        <taxon>Pseudomonadati</taxon>
        <taxon>Bacteroidota</taxon>
        <taxon>Flavobacteriia</taxon>
        <taxon>Flavobacteriales</taxon>
        <taxon>Weeksellaceae</taxon>
        <taxon>Chryseobacterium group</taxon>
        <taxon>Chryseobacterium</taxon>
    </lineage>
</organism>
<name>J2JLE4_9FLAO</name>
<dbReference type="Proteomes" id="UP000007509">
    <property type="component" value="Unassembled WGS sequence"/>
</dbReference>
<dbReference type="InterPro" id="IPR021070">
    <property type="entry name" value="Killing_trait_RebB"/>
</dbReference>
<sequence>MENNRNEVNTEVVGMSAAVTAAMNMQVSAHSTGLMFEQSVANQQKDFLVTLSNSVMGYKKVLGRKLRYEEAVALRKSRFGD</sequence>
<dbReference type="OrthoDB" id="1263461at2"/>
<comment type="caution">
    <text evidence="1">The sequence shown here is derived from an EMBL/GenBank/DDBJ whole genome shotgun (WGS) entry which is preliminary data.</text>
</comment>
<dbReference type="PATRIC" id="fig|1144316.3.peg.3549"/>
<evidence type="ECO:0000313" key="1">
    <source>
        <dbReference type="EMBL" id="EJL68705.1"/>
    </source>
</evidence>
<dbReference type="RefSeq" id="WP_007846099.1">
    <property type="nucleotide sequence ID" value="NZ_AKJY01000088.1"/>
</dbReference>